<organism evidence="1 2">
    <name type="scientific">Russula earlei</name>
    <dbReference type="NCBI Taxonomy" id="71964"/>
    <lineage>
        <taxon>Eukaryota</taxon>
        <taxon>Fungi</taxon>
        <taxon>Dikarya</taxon>
        <taxon>Basidiomycota</taxon>
        <taxon>Agaricomycotina</taxon>
        <taxon>Agaricomycetes</taxon>
        <taxon>Russulales</taxon>
        <taxon>Russulaceae</taxon>
        <taxon>Russula</taxon>
    </lineage>
</organism>
<reference evidence="1" key="1">
    <citation type="submission" date="2021-03" db="EMBL/GenBank/DDBJ databases">
        <title>Evolutionary priming and transition to the ectomycorrhizal habit in an iconic lineage of mushroom-forming fungi: is preadaptation a requirement?</title>
        <authorList>
            <consortium name="DOE Joint Genome Institute"/>
            <person name="Looney B.P."/>
            <person name="Miyauchi S."/>
            <person name="Morin E."/>
            <person name="Drula E."/>
            <person name="Courty P.E."/>
            <person name="Chicoki N."/>
            <person name="Fauchery L."/>
            <person name="Kohler A."/>
            <person name="Kuo A."/>
            <person name="LaButti K."/>
            <person name="Pangilinan J."/>
            <person name="Lipzen A."/>
            <person name="Riley R."/>
            <person name="Andreopoulos W."/>
            <person name="He G."/>
            <person name="Johnson J."/>
            <person name="Barry K.W."/>
            <person name="Grigoriev I.V."/>
            <person name="Nagy L."/>
            <person name="Hibbett D."/>
            <person name="Henrissat B."/>
            <person name="Matheny P.B."/>
            <person name="Labbe J."/>
            <person name="Martin A.F."/>
        </authorList>
    </citation>
    <scope>NUCLEOTIDE SEQUENCE</scope>
    <source>
        <strain evidence="1">BPL698</strain>
    </source>
</reference>
<sequence length="209" mass="21968">MQPLPLGAAAAISPSASGPPVSVAAAVDVDVDAAGSDSADASAVSELESLPCLTPRRNCPGPGGDELWRRISSLANDVETDDALQDASSEANNSRERHMRQKSETKTATTIRVLDAGQSTNSIHYKPAGRTLYRKNSKSEVVGRGAGRLATPNVQGLCQFLRGPNVQQELMSTTGGMVQQQEASSANDGELEAAESYPFRISKSAQREA</sequence>
<gene>
    <name evidence="1" type="ORF">F5148DRAFT_1279789</name>
</gene>
<comment type="caution">
    <text evidence="1">The sequence shown here is derived from an EMBL/GenBank/DDBJ whole genome shotgun (WGS) entry which is preliminary data.</text>
</comment>
<keyword evidence="2" id="KW-1185">Reference proteome</keyword>
<evidence type="ECO:0000313" key="1">
    <source>
        <dbReference type="EMBL" id="KAI9512455.1"/>
    </source>
</evidence>
<proteinExistence type="predicted"/>
<evidence type="ECO:0000313" key="2">
    <source>
        <dbReference type="Proteomes" id="UP001207468"/>
    </source>
</evidence>
<dbReference type="EMBL" id="JAGFNK010000009">
    <property type="protein sequence ID" value="KAI9512455.1"/>
    <property type="molecule type" value="Genomic_DNA"/>
</dbReference>
<accession>A0ACC0ULI0</accession>
<dbReference type="Proteomes" id="UP001207468">
    <property type="component" value="Unassembled WGS sequence"/>
</dbReference>
<protein>
    <submittedName>
        <fullName evidence="1">Uncharacterized protein</fullName>
    </submittedName>
</protein>
<name>A0ACC0ULI0_9AGAM</name>